<name>A0ACC2N8Z6_9HYME</name>
<accession>A0ACC2N8Z6</accession>
<evidence type="ECO:0000313" key="1">
    <source>
        <dbReference type="EMBL" id="KAJ8667408.1"/>
    </source>
</evidence>
<evidence type="ECO:0000313" key="2">
    <source>
        <dbReference type="Proteomes" id="UP001239111"/>
    </source>
</evidence>
<dbReference type="EMBL" id="CM056744">
    <property type="protein sequence ID" value="KAJ8667408.1"/>
    <property type="molecule type" value="Genomic_DNA"/>
</dbReference>
<reference evidence="1" key="1">
    <citation type="submission" date="2023-04" db="EMBL/GenBank/DDBJ databases">
        <title>A chromosome-level genome assembly of the parasitoid wasp Eretmocerus hayati.</title>
        <authorList>
            <person name="Zhong Y."/>
            <person name="Liu S."/>
            <person name="Liu Y."/>
        </authorList>
    </citation>
    <scope>NUCLEOTIDE SEQUENCE</scope>
    <source>
        <strain evidence="1">ZJU_SS_LIU_2023</strain>
    </source>
</reference>
<keyword evidence="2" id="KW-1185">Reference proteome</keyword>
<dbReference type="Proteomes" id="UP001239111">
    <property type="component" value="Chromosome 4"/>
</dbReference>
<protein>
    <submittedName>
        <fullName evidence="1">Uncharacterized protein</fullName>
    </submittedName>
</protein>
<organism evidence="1 2">
    <name type="scientific">Eretmocerus hayati</name>
    <dbReference type="NCBI Taxonomy" id="131215"/>
    <lineage>
        <taxon>Eukaryota</taxon>
        <taxon>Metazoa</taxon>
        <taxon>Ecdysozoa</taxon>
        <taxon>Arthropoda</taxon>
        <taxon>Hexapoda</taxon>
        <taxon>Insecta</taxon>
        <taxon>Pterygota</taxon>
        <taxon>Neoptera</taxon>
        <taxon>Endopterygota</taxon>
        <taxon>Hymenoptera</taxon>
        <taxon>Apocrita</taxon>
        <taxon>Proctotrupomorpha</taxon>
        <taxon>Chalcidoidea</taxon>
        <taxon>Aphelinidae</taxon>
        <taxon>Aphelininae</taxon>
        <taxon>Eretmocerus</taxon>
    </lineage>
</organism>
<gene>
    <name evidence="1" type="ORF">QAD02_009071</name>
</gene>
<proteinExistence type="predicted"/>
<sequence>MSLLDVLTQINTIICSDPKFDPFVPINFHYFNIPIVVEESPIGYVHPNLVFYCHGYYWQPTLPLSEDQLLVQLEKIPDDLKCWITKTVHPEQMGTTYSMLGRLNRTNPAKAPNVTYLFPDLVRRPASPILFWDEREKKHVEFKAPWLQ</sequence>
<comment type="caution">
    <text evidence="1">The sequence shown here is derived from an EMBL/GenBank/DDBJ whole genome shotgun (WGS) entry which is preliminary data.</text>
</comment>